<evidence type="ECO:0000313" key="2">
    <source>
        <dbReference type="Proteomes" id="UP000024404"/>
    </source>
</evidence>
<organism evidence="1 2">
    <name type="scientific">Onchocerca volvulus</name>
    <dbReference type="NCBI Taxonomy" id="6282"/>
    <lineage>
        <taxon>Eukaryota</taxon>
        <taxon>Metazoa</taxon>
        <taxon>Ecdysozoa</taxon>
        <taxon>Nematoda</taxon>
        <taxon>Chromadorea</taxon>
        <taxon>Rhabditida</taxon>
        <taxon>Spirurina</taxon>
        <taxon>Spiruromorpha</taxon>
        <taxon>Filarioidea</taxon>
        <taxon>Onchocercidae</taxon>
        <taxon>Onchocerca</taxon>
    </lineage>
</organism>
<dbReference type="AlphaFoldDB" id="A0A8R1XRE5"/>
<accession>A0A8R1XRE5</accession>
<keyword evidence="2" id="KW-1185">Reference proteome</keyword>
<protein>
    <submittedName>
        <fullName evidence="1">Uncharacterized protein</fullName>
    </submittedName>
</protein>
<sequence>MIVATGNSLDTEHDINSYEIPDIFHYHLQSLNKEHDINGEDQYL</sequence>
<reference evidence="1" key="2">
    <citation type="submission" date="2022-06" db="UniProtKB">
        <authorList>
            <consortium name="EnsemblMetazoa"/>
        </authorList>
    </citation>
    <scope>IDENTIFICATION</scope>
</reference>
<dbReference type="EMBL" id="CMVM020000638">
    <property type="status" value="NOT_ANNOTATED_CDS"/>
    <property type="molecule type" value="Genomic_DNA"/>
</dbReference>
<evidence type="ECO:0000313" key="1">
    <source>
        <dbReference type="EnsemblMetazoa" id="OVOC12711.1"/>
    </source>
</evidence>
<dbReference type="EnsemblMetazoa" id="OVOC12711.1">
    <property type="protein sequence ID" value="OVOC12711.1"/>
    <property type="gene ID" value="WBGene00249520"/>
</dbReference>
<name>A0A8R1XRE5_ONCVO</name>
<dbReference type="Proteomes" id="UP000024404">
    <property type="component" value="Unassembled WGS sequence"/>
</dbReference>
<proteinExistence type="predicted"/>
<reference evidence="2" key="1">
    <citation type="submission" date="2013-10" db="EMBL/GenBank/DDBJ databases">
        <title>Genome sequencing of Onchocerca volvulus.</title>
        <authorList>
            <person name="Cotton J."/>
            <person name="Tsai J."/>
            <person name="Stanley E."/>
            <person name="Tracey A."/>
            <person name="Holroyd N."/>
            <person name="Lustigman S."/>
            <person name="Berriman M."/>
        </authorList>
    </citation>
    <scope>NUCLEOTIDE SEQUENCE</scope>
</reference>